<proteinExistence type="predicted"/>
<dbReference type="Proteomes" id="UP001143910">
    <property type="component" value="Unassembled WGS sequence"/>
</dbReference>
<protein>
    <submittedName>
        <fullName evidence="1">Uncharacterized protein</fullName>
    </submittedName>
</protein>
<reference evidence="1" key="1">
    <citation type="submission" date="2022-08" db="EMBL/GenBank/DDBJ databases">
        <title>Genome Sequence of Lecanicillium fungicola.</title>
        <authorList>
            <person name="Buettner E."/>
        </authorList>
    </citation>
    <scope>NUCLEOTIDE SEQUENCE</scope>
    <source>
        <strain evidence="1">Babe33</strain>
    </source>
</reference>
<evidence type="ECO:0000313" key="2">
    <source>
        <dbReference type="Proteomes" id="UP001143910"/>
    </source>
</evidence>
<accession>A0ACC1NWF2</accession>
<organism evidence="1 2">
    <name type="scientific">Zarea fungicola</name>
    <dbReference type="NCBI Taxonomy" id="93591"/>
    <lineage>
        <taxon>Eukaryota</taxon>
        <taxon>Fungi</taxon>
        <taxon>Dikarya</taxon>
        <taxon>Ascomycota</taxon>
        <taxon>Pezizomycotina</taxon>
        <taxon>Sordariomycetes</taxon>
        <taxon>Hypocreomycetidae</taxon>
        <taxon>Hypocreales</taxon>
        <taxon>Cordycipitaceae</taxon>
        <taxon>Zarea</taxon>
    </lineage>
</organism>
<sequence length="331" mass="36835">MKFYASLLAFGLAAYAGTSKSTSRINRIPDSEWDNIIHGSDILRQRSINQAKSDGYLSEYSMRSKITDPSSLKVDTVKQLSGYLDDNTNDKHLFFWFFESRNDPVKDPVVLWLNGGPGCSSMAGLFTELGPATLPTSDLKPKRNPYSWNNNASVIFIDQPVNTGFSYSGKNVGTSVASAKDLYSLLTLFFNQYPQYAKQDFHISGESYAGHYIPVTATEILSHPSRNINLKSVLIGNGLTDPLTQYNYYRPMACGEGGYASVLSKQQCQSMDNALPTCKKRIQDCYNTENAATCSNAESYCNQNVLVQQDKAGARCRSVLVRVQRRRAPRL</sequence>
<evidence type="ECO:0000313" key="1">
    <source>
        <dbReference type="EMBL" id="KAJ2983384.1"/>
    </source>
</evidence>
<keyword evidence="2" id="KW-1185">Reference proteome</keyword>
<comment type="caution">
    <text evidence="1">The sequence shown here is derived from an EMBL/GenBank/DDBJ whole genome shotgun (WGS) entry which is preliminary data.</text>
</comment>
<gene>
    <name evidence="1" type="ORF">NQ176_g728</name>
</gene>
<name>A0ACC1NWF2_9HYPO</name>
<dbReference type="EMBL" id="JANJQO010000032">
    <property type="protein sequence ID" value="KAJ2983384.1"/>
    <property type="molecule type" value="Genomic_DNA"/>
</dbReference>